<feature type="transmembrane region" description="Helical" evidence="1">
    <location>
        <begin position="68"/>
        <end position="88"/>
    </location>
</feature>
<feature type="transmembrane region" description="Helical" evidence="1">
    <location>
        <begin position="12"/>
        <end position="32"/>
    </location>
</feature>
<evidence type="ECO:0000313" key="3">
    <source>
        <dbReference type="Proteomes" id="UP000199310"/>
    </source>
</evidence>
<dbReference type="AlphaFoldDB" id="A0A1I0RHS7"/>
<dbReference type="Proteomes" id="UP000199310">
    <property type="component" value="Unassembled WGS sequence"/>
</dbReference>
<dbReference type="EMBL" id="FOJG01000001">
    <property type="protein sequence ID" value="SEW39809.1"/>
    <property type="molecule type" value="Genomic_DNA"/>
</dbReference>
<reference evidence="3" key="1">
    <citation type="submission" date="2016-10" db="EMBL/GenBank/DDBJ databases">
        <authorList>
            <person name="Varghese N."/>
            <person name="Submissions S."/>
        </authorList>
    </citation>
    <scope>NUCLEOTIDE SEQUENCE [LARGE SCALE GENOMIC DNA]</scope>
    <source>
        <strain evidence="3">DSM 3695</strain>
    </source>
</reference>
<sequence length="157" mass="17697">MLKPVKKEQGKVSLYSNILMILTSVHHAYGAVVYHTPWRMHILFMSVPMILVTLLLNRVLQQKADRSGWAWVFGSLVLLLSVMMIGTYEGLYNHVLKNVLYFGGLSARGMAMFFPPSMYELPNDALFEVTGMLQGVVVIPLVIHFIGWVRGLLNSTT</sequence>
<dbReference type="RefSeq" id="WP_089895636.1">
    <property type="nucleotide sequence ID" value="NZ_FOJG01000001.1"/>
</dbReference>
<accession>A0A1I0RHS7</accession>
<keyword evidence="1" id="KW-1133">Transmembrane helix</keyword>
<evidence type="ECO:0000256" key="1">
    <source>
        <dbReference type="SAM" id="Phobius"/>
    </source>
</evidence>
<keyword evidence="1" id="KW-0812">Transmembrane</keyword>
<proteinExistence type="predicted"/>
<keyword evidence="1" id="KW-0472">Membrane</keyword>
<organism evidence="2 3">
    <name type="scientific">Chitinophaga arvensicola</name>
    <dbReference type="NCBI Taxonomy" id="29529"/>
    <lineage>
        <taxon>Bacteria</taxon>
        <taxon>Pseudomonadati</taxon>
        <taxon>Bacteroidota</taxon>
        <taxon>Chitinophagia</taxon>
        <taxon>Chitinophagales</taxon>
        <taxon>Chitinophagaceae</taxon>
        <taxon>Chitinophaga</taxon>
    </lineage>
</organism>
<keyword evidence="3" id="KW-1185">Reference proteome</keyword>
<name>A0A1I0RHS7_9BACT</name>
<protein>
    <submittedName>
        <fullName evidence="2">Uncharacterized protein</fullName>
    </submittedName>
</protein>
<dbReference type="OrthoDB" id="8420016at2"/>
<gene>
    <name evidence="2" type="ORF">SAMN04488122_2786</name>
</gene>
<feature type="transmembrane region" description="Helical" evidence="1">
    <location>
        <begin position="126"/>
        <end position="149"/>
    </location>
</feature>
<feature type="transmembrane region" description="Helical" evidence="1">
    <location>
        <begin position="38"/>
        <end position="56"/>
    </location>
</feature>
<evidence type="ECO:0000313" key="2">
    <source>
        <dbReference type="EMBL" id="SEW39809.1"/>
    </source>
</evidence>
<dbReference type="STRING" id="29529.SAMN04488122_2786"/>